<dbReference type="SUPFAM" id="SSF52047">
    <property type="entry name" value="RNI-like"/>
    <property type="match status" value="1"/>
</dbReference>
<evidence type="ECO:0000313" key="3">
    <source>
        <dbReference type="Proteomes" id="UP001205105"/>
    </source>
</evidence>
<gene>
    <name evidence="2" type="ORF">COHA_001082</name>
</gene>
<evidence type="ECO:0000256" key="1">
    <source>
        <dbReference type="ARBA" id="ARBA00004430"/>
    </source>
</evidence>
<organism evidence="2 3">
    <name type="scientific">Chlorella ohadii</name>
    <dbReference type="NCBI Taxonomy" id="2649997"/>
    <lineage>
        <taxon>Eukaryota</taxon>
        <taxon>Viridiplantae</taxon>
        <taxon>Chlorophyta</taxon>
        <taxon>core chlorophytes</taxon>
        <taxon>Trebouxiophyceae</taxon>
        <taxon>Chlorellales</taxon>
        <taxon>Chlorellaceae</taxon>
        <taxon>Chlorella clade</taxon>
        <taxon>Chlorella</taxon>
    </lineage>
</organism>
<name>A0AAD5H932_9CHLO</name>
<proteinExistence type="predicted"/>
<dbReference type="Proteomes" id="UP001205105">
    <property type="component" value="Unassembled WGS sequence"/>
</dbReference>
<dbReference type="GO" id="GO:0005930">
    <property type="term" value="C:axoneme"/>
    <property type="evidence" value="ECO:0007669"/>
    <property type="project" value="UniProtKB-SubCell"/>
</dbReference>
<sequence>MPSRVRQVAQLPRLASLSLDGCGYSAANLNVLSRLSGSLTHLDIKSGWIPGSLSALTQLRDLRLWDSDTHEDDAVLSSVLPGFSQLTCLVVMTDDVEVPAALAGLSQLQLCYLYLYVEIDAAAPPLPAGPWLASLRWLRCNVDGLMSSTGALGAAAGLQFLQAAHSSLSVDWASPAAAAFFDWVEQHPPLCRMQFEATSGQTFNSGHFAARVMRLGRRRPALVLEGGYSSDSGMYELIVEE</sequence>
<reference evidence="2" key="1">
    <citation type="submission" date="2020-11" db="EMBL/GenBank/DDBJ databases">
        <title>Chlorella ohadii genome sequencing and assembly.</title>
        <authorList>
            <person name="Murik O."/>
            <person name="Treves H."/>
            <person name="Kedem I."/>
            <person name="Shotland Y."/>
            <person name="Kaplan A."/>
        </authorList>
    </citation>
    <scope>NUCLEOTIDE SEQUENCE</scope>
    <source>
        <strain evidence="2">1</strain>
    </source>
</reference>
<dbReference type="Gene3D" id="3.80.10.10">
    <property type="entry name" value="Ribonuclease Inhibitor"/>
    <property type="match status" value="1"/>
</dbReference>
<accession>A0AAD5H932</accession>
<protein>
    <submittedName>
        <fullName evidence="2">Uncharacterized protein</fullName>
    </submittedName>
</protein>
<dbReference type="EMBL" id="JADXDR010000018">
    <property type="protein sequence ID" value="KAI7845375.1"/>
    <property type="molecule type" value="Genomic_DNA"/>
</dbReference>
<comment type="caution">
    <text evidence="2">The sequence shown here is derived from an EMBL/GenBank/DDBJ whole genome shotgun (WGS) entry which is preliminary data.</text>
</comment>
<evidence type="ECO:0000313" key="2">
    <source>
        <dbReference type="EMBL" id="KAI7845375.1"/>
    </source>
</evidence>
<dbReference type="InterPro" id="IPR032675">
    <property type="entry name" value="LRR_dom_sf"/>
</dbReference>
<comment type="subcellular location">
    <subcellularLocation>
        <location evidence="1">Cytoplasm</location>
        <location evidence="1">Cytoskeleton</location>
        <location evidence="1">Cilium axoneme</location>
    </subcellularLocation>
</comment>
<dbReference type="AlphaFoldDB" id="A0AAD5H932"/>
<keyword evidence="3" id="KW-1185">Reference proteome</keyword>